<evidence type="ECO:0000256" key="1">
    <source>
        <dbReference type="SAM" id="MobiDB-lite"/>
    </source>
</evidence>
<name>A0A250VTC4_STROL</name>
<feature type="transmembrane region" description="Helical" evidence="2">
    <location>
        <begin position="224"/>
        <end position="250"/>
    </location>
</feature>
<evidence type="ECO:0000256" key="2">
    <source>
        <dbReference type="SAM" id="Phobius"/>
    </source>
</evidence>
<sequence>MGGMLSELGKKLAERWLSLLVLPGALYLAVGATALTLGQAHPFDLHRLTGQITSWAIAPATGTAGGQVVLLAASLAGAAAVGLAAQTLGSLTEPLHLAADWPIWPPGLRHLAQWATGRRRTRWTDAAVSWHRHRDEAAAARARGARTTPLPRYAARAAMTRISPERPERPTWSGDRIHAVAVRLERDYHLDLAALWPHLWLSLPDNVRTEISAARQALTRATTLTAWAVLYLLLVPWWWPAAGITAALVITSWRRTRTAADTYATLLEAAVRLHARDLAGQLGLDCDSLSHESGDALTRHLTPSAPPRPPDDTTSIGRPRSAREDSSH</sequence>
<keyword evidence="4" id="KW-1185">Reference proteome</keyword>
<keyword evidence="2" id="KW-0812">Transmembrane</keyword>
<dbReference type="STRING" id="1963.AQJ27_44345"/>
<dbReference type="AlphaFoldDB" id="A0A250VTC4"/>
<reference evidence="4" key="1">
    <citation type="submission" date="2017-05" db="EMBL/GenBank/DDBJ databases">
        <title>Streptomyces olivochromogenes NBRC 3561 whole genome shotgun sequence.</title>
        <authorList>
            <person name="Dohra H."/>
            <person name="Kodani S."/>
        </authorList>
    </citation>
    <scope>NUCLEOTIDE SEQUENCE [LARGE SCALE GENOMIC DNA]</scope>
    <source>
        <strain evidence="4">NBRC 3561</strain>
    </source>
</reference>
<dbReference type="Proteomes" id="UP000217446">
    <property type="component" value="Unassembled WGS sequence"/>
</dbReference>
<organism evidence="3 4">
    <name type="scientific">Streptomyces olivochromogenes</name>
    <dbReference type="NCBI Taxonomy" id="1963"/>
    <lineage>
        <taxon>Bacteria</taxon>
        <taxon>Bacillati</taxon>
        <taxon>Actinomycetota</taxon>
        <taxon>Actinomycetes</taxon>
        <taxon>Kitasatosporales</taxon>
        <taxon>Streptomycetaceae</taxon>
        <taxon>Streptomyces</taxon>
    </lineage>
</organism>
<protein>
    <recommendedName>
        <fullName evidence="5">Vegetative cell wall protein gp1</fullName>
    </recommendedName>
</protein>
<dbReference type="EMBL" id="BDQI01000036">
    <property type="protein sequence ID" value="GAX57488.1"/>
    <property type="molecule type" value="Genomic_DNA"/>
</dbReference>
<keyword evidence="2" id="KW-0472">Membrane</keyword>
<feature type="region of interest" description="Disordered" evidence="1">
    <location>
        <begin position="295"/>
        <end position="328"/>
    </location>
</feature>
<gene>
    <name evidence="3" type="ORF">SO3561_09058</name>
</gene>
<evidence type="ECO:0000313" key="3">
    <source>
        <dbReference type="EMBL" id="GAX57488.1"/>
    </source>
</evidence>
<evidence type="ECO:0000313" key="4">
    <source>
        <dbReference type="Proteomes" id="UP000217446"/>
    </source>
</evidence>
<proteinExistence type="predicted"/>
<evidence type="ECO:0008006" key="5">
    <source>
        <dbReference type="Google" id="ProtNLM"/>
    </source>
</evidence>
<keyword evidence="2" id="KW-1133">Transmembrane helix</keyword>
<comment type="caution">
    <text evidence="3">The sequence shown here is derived from an EMBL/GenBank/DDBJ whole genome shotgun (WGS) entry which is preliminary data.</text>
</comment>
<accession>A0A250VTC4</accession>